<dbReference type="AlphaFoldDB" id="A0A7X5ZQQ9"/>
<dbReference type="Pfam" id="PF08327">
    <property type="entry name" value="AHSA1"/>
    <property type="match status" value="1"/>
</dbReference>
<evidence type="ECO:0000313" key="4">
    <source>
        <dbReference type="EMBL" id="NIJ11515.1"/>
    </source>
</evidence>
<dbReference type="InterPro" id="IPR013538">
    <property type="entry name" value="ASHA1/2-like_C"/>
</dbReference>
<evidence type="ECO:0000256" key="2">
    <source>
        <dbReference type="SAM" id="MobiDB-lite"/>
    </source>
</evidence>
<feature type="domain" description="Activator of Hsp90 ATPase homologue 1/2-like C-terminal" evidence="3">
    <location>
        <begin position="46"/>
        <end position="164"/>
    </location>
</feature>
<dbReference type="CDD" id="cd08899">
    <property type="entry name" value="SRPBCC_CalC_Aha1-like_6"/>
    <property type="match status" value="1"/>
</dbReference>
<dbReference type="InterPro" id="IPR023393">
    <property type="entry name" value="START-like_dom_sf"/>
</dbReference>
<dbReference type="EMBL" id="JAAOYM010000001">
    <property type="protein sequence ID" value="NIJ11515.1"/>
    <property type="molecule type" value="Genomic_DNA"/>
</dbReference>
<dbReference type="RefSeq" id="WP_313886714.1">
    <property type="nucleotide sequence ID" value="NZ_JAAOYM010000001.1"/>
</dbReference>
<sequence>MNDESRRAGEEWTPRSGSAGGADPLGALEVIDGRPVLRFERRLSHRPEKVWRVLTEPGELAHWFPAAITTAPRIGATLRFSFEAGAPEGEYTRGRVLEFDPPKVYAFDWAGSVLRFELVADGDGCLLLFSHPLSGTGTEGDLPSAARQAPGWDACLGLLAATLEGEPAEPPGSDWFLARAEAYVESYGLGEGVAIVDGGGWMLRFERDLVQPREHVWAALTEGELPSREGRHRCASPMATWNPRP</sequence>
<accession>A0A7X5ZQQ9</accession>
<organism evidence="4 5">
    <name type="scientific">Saccharomonospora amisosensis</name>
    <dbReference type="NCBI Taxonomy" id="1128677"/>
    <lineage>
        <taxon>Bacteria</taxon>
        <taxon>Bacillati</taxon>
        <taxon>Actinomycetota</taxon>
        <taxon>Actinomycetes</taxon>
        <taxon>Pseudonocardiales</taxon>
        <taxon>Pseudonocardiaceae</taxon>
        <taxon>Saccharomonospora</taxon>
    </lineage>
</organism>
<name>A0A7X5ZQQ9_9PSEU</name>
<dbReference type="SUPFAM" id="SSF55961">
    <property type="entry name" value="Bet v1-like"/>
    <property type="match status" value="1"/>
</dbReference>
<protein>
    <submittedName>
        <fullName evidence="4">Uncharacterized protein YndB with AHSA1/START domain</fullName>
    </submittedName>
</protein>
<proteinExistence type="inferred from homology"/>
<reference evidence="4 5" key="1">
    <citation type="submission" date="2020-03" db="EMBL/GenBank/DDBJ databases">
        <title>Sequencing the genomes of 1000 actinobacteria strains.</title>
        <authorList>
            <person name="Klenk H.-P."/>
        </authorList>
    </citation>
    <scope>NUCLEOTIDE SEQUENCE [LARGE SCALE GENOMIC DNA]</scope>
    <source>
        <strain evidence="4 5">DSM 45685</strain>
    </source>
</reference>
<evidence type="ECO:0000256" key="1">
    <source>
        <dbReference type="ARBA" id="ARBA00006817"/>
    </source>
</evidence>
<dbReference type="Gene3D" id="3.30.530.20">
    <property type="match status" value="1"/>
</dbReference>
<evidence type="ECO:0000259" key="3">
    <source>
        <dbReference type="Pfam" id="PF08327"/>
    </source>
</evidence>
<feature type="region of interest" description="Disordered" evidence="2">
    <location>
        <begin position="1"/>
        <end position="25"/>
    </location>
</feature>
<keyword evidence="5" id="KW-1185">Reference proteome</keyword>
<comment type="similarity">
    <text evidence="1">Belongs to the AHA1 family.</text>
</comment>
<dbReference type="Proteomes" id="UP000545493">
    <property type="component" value="Unassembled WGS sequence"/>
</dbReference>
<gene>
    <name evidence="4" type="ORF">FHU38_001859</name>
</gene>
<comment type="caution">
    <text evidence="4">The sequence shown here is derived from an EMBL/GenBank/DDBJ whole genome shotgun (WGS) entry which is preliminary data.</text>
</comment>
<feature type="compositionally biased region" description="Basic and acidic residues" evidence="2">
    <location>
        <begin position="1"/>
        <end position="13"/>
    </location>
</feature>
<evidence type="ECO:0000313" key="5">
    <source>
        <dbReference type="Proteomes" id="UP000545493"/>
    </source>
</evidence>